<dbReference type="GO" id="GO:0016887">
    <property type="term" value="F:ATP hydrolysis activity"/>
    <property type="evidence" value="ECO:0007669"/>
    <property type="project" value="RHEA"/>
</dbReference>
<dbReference type="EC" id="5.6.2.4" evidence="13 15"/>
<keyword evidence="6 15" id="KW-0347">Helicase</keyword>
<evidence type="ECO:0000313" key="18">
    <source>
        <dbReference type="EMBL" id="SHG96930.1"/>
    </source>
</evidence>
<dbReference type="Pfam" id="PF17191">
    <property type="entry name" value="RecG_wedge"/>
    <property type="match status" value="1"/>
</dbReference>
<evidence type="ECO:0000256" key="3">
    <source>
        <dbReference type="ARBA" id="ARBA00022741"/>
    </source>
</evidence>
<dbReference type="SUPFAM" id="SSF50249">
    <property type="entry name" value="Nucleic acid-binding proteins"/>
    <property type="match status" value="1"/>
</dbReference>
<evidence type="ECO:0000259" key="16">
    <source>
        <dbReference type="PROSITE" id="PS51192"/>
    </source>
</evidence>
<evidence type="ECO:0000256" key="14">
    <source>
        <dbReference type="ARBA" id="ARBA00048988"/>
    </source>
</evidence>
<dbReference type="NCBIfam" id="NF008168">
    <property type="entry name" value="PRK10917.2-2"/>
    <property type="match status" value="1"/>
</dbReference>
<evidence type="ECO:0000256" key="13">
    <source>
        <dbReference type="ARBA" id="ARBA00034808"/>
    </source>
</evidence>
<dbReference type="Pfam" id="PF00270">
    <property type="entry name" value="DEAD"/>
    <property type="match status" value="1"/>
</dbReference>
<feature type="domain" description="Helicase C-terminal" evidence="17">
    <location>
        <begin position="455"/>
        <end position="612"/>
    </location>
</feature>
<keyword evidence="10 15" id="KW-0234">DNA repair</keyword>
<sequence length="675" mass="76614">MEALFREIQYVKGVGPKRSKLFNRLGINTVFDLLWNIPRAYVNHENIAAINDVKIGEKNMVRGRVESVQNLKTGRGMSIVKAWLKDSSGFIQAVWFNQPYMEKVLKKGQELIVIGKVKSAYGGLEIHVSEYEVVGEEEIAFKVVPVYNLTDGLNQKIMRQVMFNVLQEFLPYYPEIFAPDIREKYDLADIKEAFFNIHFPAGREEYKKARKRLAFEELFLFQAGIKQERKPALKSGFVIHKEKNDLVARVYQNIPFALTGAQKRVIEEIFKDMESARQMNRLVQGDVGAGKTVVAALAMAKAVASGYQAAIMAPTEILAEQHYKSILKFFTHTDTVIALLTGSTGSSQRRMLLDALSRGEIDILVGTHALIQEDVFFDQLGLVIIDEQHRFGVKQRALLSQKGNFPDILVMTATPIPRTLALTIYGDLELSVIDELPPGRKPVKTIYVKETFRSRVYDFIKEELEKGRQAYFICPLVEESEKQDLQAAVGLYEELKNKVFTGYRVGLLHGRMKPKEKEYIMENFKAGLLDILVSTTVVEVGVDVPNASVMVIEQAERFGLSQLHQLRGRVGRGSEQAYCFLLGEPKTEEALRRLKAMENTNDGFKLAAEDLLLRGPGDFWGVRQHGLDQLKVADLIRDGKLIESARELARLTEVDDKLLFYINKKFKKEEDVIHN</sequence>
<keyword evidence="3 15" id="KW-0547">Nucleotide-binding</keyword>
<evidence type="ECO:0000256" key="9">
    <source>
        <dbReference type="ARBA" id="ARBA00023172"/>
    </source>
</evidence>
<dbReference type="OrthoDB" id="9804325at2"/>
<organism evidence="18 19">
    <name type="scientific">Thermosyntropha lipolytica DSM 11003</name>
    <dbReference type="NCBI Taxonomy" id="1123382"/>
    <lineage>
        <taxon>Bacteria</taxon>
        <taxon>Bacillati</taxon>
        <taxon>Bacillota</taxon>
        <taxon>Clostridia</taxon>
        <taxon>Eubacteriales</taxon>
        <taxon>Syntrophomonadaceae</taxon>
        <taxon>Thermosyntropha</taxon>
    </lineage>
</organism>
<dbReference type="InterPro" id="IPR027417">
    <property type="entry name" value="P-loop_NTPase"/>
</dbReference>
<dbReference type="InterPro" id="IPR012340">
    <property type="entry name" value="NA-bd_OB-fold"/>
</dbReference>
<dbReference type="GO" id="GO:0043138">
    <property type="term" value="F:3'-5' DNA helicase activity"/>
    <property type="evidence" value="ECO:0007669"/>
    <property type="project" value="UniProtKB-EC"/>
</dbReference>
<dbReference type="GO" id="GO:0006281">
    <property type="term" value="P:DNA repair"/>
    <property type="evidence" value="ECO:0007669"/>
    <property type="project" value="UniProtKB-UniRule"/>
</dbReference>
<evidence type="ECO:0000256" key="4">
    <source>
        <dbReference type="ARBA" id="ARBA00022763"/>
    </source>
</evidence>
<dbReference type="GO" id="GO:0006310">
    <property type="term" value="P:DNA recombination"/>
    <property type="evidence" value="ECO:0007669"/>
    <property type="project" value="UniProtKB-UniRule"/>
</dbReference>
<gene>
    <name evidence="18" type="ORF">SAMN02745221_01377</name>
</gene>
<dbReference type="InterPro" id="IPR014001">
    <property type="entry name" value="Helicase_ATP-bd"/>
</dbReference>
<dbReference type="InterPro" id="IPR001650">
    <property type="entry name" value="Helicase_C-like"/>
</dbReference>
<comment type="catalytic activity">
    <reaction evidence="14 15">
        <text>ATP + H2O = ADP + phosphate + H(+)</text>
        <dbReference type="Rhea" id="RHEA:13065"/>
        <dbReference type="ChEBI" id="CHEBI:15377"/>
        <dbReference type="ChEBI" id="CHEBI:15378"/>
        <dbReference type="ChEBI" id="CHEBI:30616"/>
        <dbReference type="ChEBI" id="CHEBI:43474"/>
        <dbReference type="ChEBI" id="CHEBI:456216"/>
        <dbReference type="EC" id="5.6.2.4"/>
    </reaction>
</comment>
<evidence type="ECO:0000256" key="11">
    <source>
        <dbReference type="ARBA" id="ARBA00023235"/>
    </source>
</evidence>
<dbReference type="EMBL" id="FQWY01000020">
    <property type="protein sequence ID" value="SHG96930.1"/>
    <property type="molecule type" value="Genomic_DNA"/>
</dbReference>
<dbReference type="CDD" id="cd17992">
    <property type="entry name" value="DEXHc_RecG"/>
    <property type="match status" value="1"/>
</dbReference>
<evidence type="ECO:0000313" key="19">
    <source>
        <dbReference type="Proteomes" id="UP000242329"/>
    </source>
</evidence>
<evidence type="ECO:0000256" key="2">
    <source>
        <dbReference type="ARBA" id="ARBA00017846"/>
    </source>
</evidence>
<keyword evidence="9 15" id="KW-0233">DNA recombination</keyword>
<evidence type="ECO:0000256" key="8">
    <source>
        <dbReference type="ARBA" id="ARBA00023125"/>
    </source>
</evidence>
<dbReference type="PANTHER" id="PTHR47964">
    <property type="entry name" value="ATP-DEPENDENT DNA HELICASE HOMOLOG RECG, CHLOROPLASTIC"/>
    <property type="match status" value="1"/>
</dbReference>
<dbReference type="STRING" id="1123382.SAMN02745221_01377"/>
<dbReference type="PROSITE" id="PS51192">
    <property type="entry name" value="HELICASE_ATP_BIND_1"/>
    <property type="match status" value="1"/>
</dbReference>
<reference evidence="19" key="1">
    <citation type="submission" date="2016-11" db="EMBL/GenBank/DDBJ databases">
        <authorList>
            <person name="Varghese N."/>
            <person name="Submissions S."/>
        </authorList>
    </citation>
    <scope>NUCLEOTIDE SEQUENCE [LARGE SCALE GENOMIC DNA]</scope>
    <source>
        <strain evidence="19">DSM 11003</strain>
    </source>
</reference>
<dbReference type="GO" id="GO:0003677">
    <property type="term" value="F:DNA binding"/>
    <property type="evidence" value="ECO:0007669"/>
    <property type="project" value="UniProtKB-KW"/>
</dbReference>
<accession>A0A1M5P561</accession>
<keyword evidence="11" id="KW-0413">Isomerase</keyword>
<feature type="domain" description="Helicase ATP-binding" evidence="16">
    <location>
        <begin position="272"/>
        <end position="433"/>
    </location>
</feature>
<comment type="similarity">
    <text evidence="1 15">Belongs to the helicase family. RecG subfamily.</text>
</comment>
<comment type="catalytic activity">
    <reaction evidence="12 15">
        <text>Couples ATP hydrolysis with the unwinding of duplex DNA by translocating in the 3'-5' direction.</text>
        <dbReference type="EC" id="5.6.2.4"/>
    </reaction>
</comment>
<dbReference type="PANTHER" id="PTHR47964:SF1">
    <property type="entry name" value="ATP-DEPENDENT DNA HELICASE HOMOLOG RECG, CHLOROPLASTIC"/>
    <property type="match status" value="1"/>
</dbReference>
<keyword evidence="5 15" id="KW-0378">Hydrolase</keyword>
<dbReference type="Pfam" id="PF00271">
    <property type="entry name" value="Helicase_C"/>
    <property type="match status" value="1"/>
</dbReference>
<evidence type="ECO:0000256" key="7">
    <source>
        <dbReference type="ARBA" id="ARBA00022840"/>
    </source>
</evidence>
<evidence type="ECO:0000256" key="12">
    <source>
        <dbReference type="ARBA" id="ARBA00034617"/>
    </source>
</evidence>
<comment type="function">
    <text evidence="15">Plays a critical role in recombination and DNA repair. Helps process Holliday junction intermediates to mature products by catalyzing branch migration. Has replication fork regression activity, unwinds stalled or blocked replication forks to make a HJ that can be resolved. Has a DNA unwinding activity characteristic of a DNA helicase with 3'-5' polarity.</text>
</comment>
<evidence type="ECO:0000256" key="15">
    <source>
        <dbReference type="RuleBase" id="RU363016"/>
    </source>
</evidence>
<dbReference type="Pfam" id="PF19833">
    <property type="entry name" value="RecG_dom3_C"/>
    <property type="match status" value="1"/>
</dbReference>
<dbReference type="InterPro" id="IPR033454">
    <property type="entry name" value="RecG_wedge"/>
</dbReference>
<keyword evidence="8" id="KW-0238">DNA-binding</keyword>
<proteinExistence type="inferred from homology"/>
<dbReference type="NCBIfam" id="TIGR00643">
    <property type="entry name" value="recG"/>
    <property type="match status" value="1"/>
</dbReference>
<dbReference type="AlphaFoldDB" id="A0A1M5P561"/>
<keyword evidence="4 15" id="KW-0227">DNA damage</keyword>
<evidence type="ECO:0000256" key="1">
    <source>
        <dbReference type="ARBA" id="ARBA00007504"/>
    </source>
</evidence>
<dbReference type="Gene3D" id="3.40.50.300">
    <property type="entry name" value="P-loop containing nucleotide triphosphate hydrolases"/>
    <property type="match status" value="2"/>
</dbReference>
<evidence type="ECO:0000256" key="10">
    <source>
        <dbReference type="ARBA" id="ARBA00023204"/>
    </source>
</evidence>
<dbReference type="CDD" id="cd18811">
    <property type="entry name" value="SF2_C_RecG"/>
    <property type="match status" value="1"/>
</dbReference>
<dbReference type="SMART" id="SM00490">
    <property type="entry name" value="HELICc"/>
    <property type="match status" value="1"/>
</dbReference>
<protein>
    <recommendedName>
        <fullName evidence="2 15">ATP-dependent DNA helicase RecG</fullName>
        <ecNumber evidence="13 15">5.6.2.4</ecNumber>
    </recommendedName>
</protein>
<dbReference type="RefSeq" id="WP_073091978.1">
    <property type="nucleotide sequence ID" value="NZ_FQWY01000020.1"/>
</dbReference>
<dbReference type="CDD" id="cd04488">
    <property type="entry name" value="RecG_wedge_OBF"/>
    <property type="match status" value="1"/>
</dbReference>
<dbReference type="InterPro" id="IPR045562">
    <property type="entry name" value="RecG_dom3_C"/>
</dbReference>
<dbReference type="GO" id="GO:0005524">
    <property type="term" value="F:ATP binding"/>
    <property type="evidence" value="ECO:0007669"/>
    <property type="project" value="UniProtKB-KW"/>
</dbReference>
<keyword evidence="7 15" id="KW-0067">ATP-binding</keyword>
<evidence type="ECO:0000256" key="6">
    <source>
        <dbReference type="ARBA" id="ARBA00022806"/>
    </source>
</evidence>
<keyword evidence="19" id="KW-1185">Reference proteome</keyword>
<dbReference type="Gene3D" id="2.40.50.140">
    <property type="entry name" value="Nucleic acid-binding proteins"/>
    <property type="match status" value="1"/>
</dbReference>
<dbReference type="NCBIfam" id="NF008165">
    <property type="entry name" value="PRK10917.1-3"/>
    <property type="match status" value="1"/>
</dbReference>
<dbReference type="SUPFAM" id="SSF52540">
    <property type="entry name" value="P-loop containing nucleoside triphosphate hydrolases"/>
    <property type="match status" value="2"/>
</dbReference>
<dbReference type="InterPro" id="IPR047112">
    <property type="entry name" value="RecG/Mfd"/>
</dbReference>
<dbReference type="InterPro" id="IPR004609">
    <property type="entry name" value="ATP-dep_DNA_helicase_RecG"/>
</dbReference>
<name>A0A1M5P561_9FIRM</name>
<evidence type="ECO:0000256" key="5">
    <source>
        <dbReference type="ARBA" id="ARBA00022801"/>
    </source>
</evidence>
<dbReference type="PROSITE" id="PS51194">
    <property type="entry name" value="HELICASE_CTER"/>
    <property type="match status" value="1"/>
</dbReference>
<dbReference type="InterPro" id="IPR011545">
    <property type="entry name" value="DEAD/DEAH_box_helicase_dom"/>
</dbReference>
<evidence type="ECO:0000259" key="17">
    <source>
        <dbReference type="PROSITE" id="PS51194"/>
    </source>
</evidence>
<dbReference type="Proteomes" id="UP000242329">
    <property type="component" value="Unassembled WGS sequence"/>
</dbReference>
<dbReference type="SMART" id="SM00487">
    <property type="entry name" value="DEXDc"/>
    <property type="match status" value="1"/>
</dbReference>